<reference evidence="2 3" key="1">
    <citation type="submission" date="2020-01" db="EMBL/GenBank/DDBJ databases">
        <title>A novel Bacillus sp. from Pasinler.</title>
        <authorList>
            <person name="Adiguzel A."/>
            <person name="Ay H."/>
            <person name="Baltaci M.O."/>
        </authorList>
    </citation>
    <scope>NUCLEOTIDE SEQUENCE [LARGE SCALE GENOMIC DNA]</scope>
    <source>
        <strain evidence="2 3">P1</strain>
    </source>
</reference>
<keyword evidence="1" id="KW-1133">Transmembrane helix</keyword>
<keyword evidence="1" id="KW-0472">Membrane</keyword>
<feature type="transmembrane region" description="Helical" evidence="1">
    <location>
        <begin position="87"/>
        <end position="107"/>
    </location>
</feature>
<evidence type="ECO:0000313" key="2">
    <source>
        <dbReference type="EMBL" id="NCU16409.1"/>
    </source>
</evidence>
<evidence type="ECO:0000256" key="1">
    <source>
        <dbReference type="SAM" id="Phobius"/>
    </source>
</evidence>
<dbReference type="EMBL" id="JAACYS010000003">
    <property type="protein sequence ID" value="NCU16409.1"/>
    <property type="molecule type" value="Genomic_DNA"/>
</dbReference>
<organism evidence="2 3">
    <name type="scientific">Pallidibacillus pasinlerensis</name>
    <dbReference type="NCBI Taxonomy" id="2703818"/>
    <lineage>
        <taxon>Bacteria</taxon>
        <taxon>Bacillati</taxon>
        <taxon>Bacillota</taxon>
        <taxon>Bacilli</taxon>
        <taxon>Bacillales</taxon>
        <taxon>Bacillaceae</taxon>
        <taxon>Pallidibacillus</taxon>
    </lineage>
</organism>
<proteinExistence type="predicted"/>
<comment type="caution">
    <text evidence="2">The sequence shown here is derived from an EMBL/GenBank/DDBJ whole genome shotgun (WGS) entry which is preliminary data.</text>
</comment>
<gene>
    <name evidence="2" type="ORF">GW534_01275</name>
</gene>
<sequence>MEHKQHLYEEKIIDYILGNIDEKEVKKISIHINQCAHCQRILNNWKFVLHKRPNEVRNPSKLLKLRVWNSIENLQNRSKQINRLKPSILFTSIALIIIIFFTTTNLFSEKTNEKYFATEQQNADFVEKNFQENQHTQQLPIIPVNNQNDLNGNVWVNVVTKEMLLQVKGLEQVTNQDHQLWIIYKDDTFDYEILPIVNGETKIFIEDINVEEFKLLKASIEPKGGSRNQTGREIFFVDFKK</sequence>
<keyword evidence="1" id="KW-0812">Transmembrane</keyword>
<evidence type="ECO:0000313" key="3">
    <source>
        <dbReference type="Proteomes" id="UP000743899"/>
    </source>
</evidence>
<accession>A0ABX0A359</accession>
<dbReference type="Proteomes" id="UP000743899">
    <property type="component" value="Unassembled WGS sequence"/>
</dbReference>
<name>A0ABX0A359_9BACI</name>
<evidence type="ECO:0008006" key="4">
    <source>
        <dbReference type="Google" id="ProtNLM"/>
    </source>
</evidence>
<protein>
    <recommendedName>
        <fullName evidence="4">Zinc-finger domain-containing protein</fullName>
    </recommendedName>
</protein>
<keyword evidence="3" id="KW-1185">Reference proteome</keyword>
<dbReference type="RefSeq" id="WP_161919243.1">
    <property type="nucleotide sequence ID" value="NZ_JAACYS010000003.1"/>
</dbReference>